<dbReference type="InterPro" id="IPR006076">
    <property type="entry name" value="FAD-dep_OxRdtase"/>
</dbReference>
<dbReference type="InterPro" id="IPR036188">
    <property type="entry name" value="FAD/NAD-bd_sf"/>
</dbReference>
<feature type="domain" description="FAD dependent oxidoreductase" evidence="1">
    <location>
        <begin position="43"/>
        <end position="412"/>
    </location>
</feature>
<organism evidence="2 3">
    <name type="scientific">Coleophoma cylindrospora</name>
    <dbReference type="NCBI Taxonomy" id="1849047"/>
    <lineage>
        <taxon>Eukaryota</taxon>
        <taxon>Fungi</taxon>
        <taxon>Dikarya</taxon>
        <taxon>Ascomycota</taxon>
        <taxon>Pezizomycotina</taxon>
        <taxon>Leotiomycetes</taxon>
        <taxon>Helotiales</taxon>
        <taxon>Dermateaceae</taxon>
        <taxon>Coleophoma</taxon>
    </lineage>
</organism>
<evidence type="ECO:0000259" key="1">
    <source>
        <dbReference type="Pfam" id="PF01266"/>
    </source>
</evidence>
<dbReference type="PANTHER" id="PTHR13847">
    <property type="entry name" value="SARCOSINE DEHYDROGENASE-RELATED"/>
    <property type="match status" value="1"/>
</dbReference>
<sequence length="447" mass="49124">MTQESGMKASGFPGPKSTFPFWRTELHSLDEHRTTEELPNKIDVLIIGAGYAGITTAYHLLEGKNSPPSIAIFEARQICSGATGRNGGHLRPSVSDENVIQQHGLEAAAEVALFEMAHVQAIKDLVEKEQIDCDLSIARANHVVLDKEYAAAVGQLLNLLQQSRREFLQDWEYIEGPKAEEVSGVKGAQGCFSLSAGQLWPYKLFTHLLEIVVAKGVNLQTNTPVSSVAKAQDLEGYWQVQTPRGVTRAKKLVFATNGYTSAILPQYTGIIYPVRGICTRIKTPEDQPAPKLSHTYCINFGQGWDYLIQRGDGSIVVGGGKSSYLADRFQWCNNVDDGSLIEPARSYFDGYMQRNFMGWEQSGAYVDQIWTGIQGYTSDSLPHFGSVPGVVDQFVAAGFNGHGMPVIFLATKGIAKMILEGKSFEETGVPKIFKTTNERLRQGNLHS</sequence>
<dbReference type="AlphaFoldDB" id="A0A3D8RG57"/>
<name>A0A3D8RG57_9HELO</name>
<dbReference type="OrthoDB" id="429143at2759"/>
<dbReference type="Proteomes" id="UP000256645">
    <property type="component" value="Unassembled WGS sequence"/>
</dbReference>
<dbReference type="STRING" id="1849047.A0A3D8RG57"/>
<evidence type="ECO:0000313" key="2">
    <source>
        <dbReference type="EMBL" id="RDW72918.1"/>
    </source>
</evidence>
<reference evidence="2 3" key="1">
    <citation type="journal article" date="2018" name="IMA Fungus">
        <title>IMA Genome-F 9: Draft genome sequence of Annulohypoxylon stygium, Aspergillus mulundensis, Berkeleyomyces basicola (syn. Thielaviopsis basicola), Ceratocystis smalleyi, two Cercospora beticola strains, Coleophoma cylindrospora, Fusarium fracticaudum, Phialophora cf. hyalina, and Morchella septimelata.</title>
        <authorList>
            <person name="Wingfield B.D."/>
            <person name="Bills G.F."/>
            <person name="Dong Y."/>
            <person name="Huang W."/>
            <person name="Nel W.J."/>
            <person name="Swalarsk-Parry B.S."/>
            <person name="Vaghefi N."/>
            <person name="Wilken P.M."/>
            <person name="An Z."/>
            <person name="de Beer Z.W."/>
            <person name="De Vos L."/>
            <person name="Chen L."/>
            <person name="Duong T.A."/>
            <person name="Gao Y."/>
            <person name="Hammerbacher A."/>
            <person name="Kikkert J.R."/>
            <person name="Li Y."/>
            <person name="Li H."/>
            <person name="Li K."/>
            <person name="Li Q."/>
            <person name="Liu X."/>
            <person name="Ma X."/>
            <person name="Naidoo K."/>
            <person name="Pethybridge S.J."/>
            <person name="Sun J."/>
            <person name="Steenkamp E.T."/>
            <person name="van der Nest M.A."/>
            <person name="van Wyk S."/>
            <person name="Wingfield M.J."/>
            <person name="Xiong C."/>
            <person name="Yue Q."/>
            <person name="Zhang X."/>
        </authorList>
    </citation>
    <scope>NUCLEOTIDE SEQUENCE [LARGE SCALE GENOMIC DNA]</scope>
    <source>
        <strain evidence="2 3">BP6252</strain>
    </source>
</reference>
<proteinExistence type="predicted"/>
<dbReference type="Gene3D" id="3.50.50.60">
    <property type="entry name" value="FAD/NAD(P)-binding domain"/>
    <property type="match status" value="1"/>
</dbReference>
<protein>
    <submittedName>
        <fullName evidence="2">FAD dependent oxidoreductase superfamily protein-2</fullName>
    </submittedName>
</protein>
<dbReference type="PANTHER" id="PTHR13847:SF279">
    <property type="entry name" value="FAD DEPENDENT OXIDOREDUCTASE DOMAIN-CONTAINING PROTEIN-RELATED"/>
    <property type="match status" value="1"/>
</dbReference>
<dbReference type="Pfam" id="PF01266">
    <property type="entry name" value="DAO"/>
    <property type="match status" value="1"/>
</dbReference>
<dbReference type="SUPFAM" id="SSF51905">
    <property type="entry name" value="FAD/NAD(P)-binding domain"/>
    <property type="match status" value="1"/>
</dbReference>
<dbReference type="EMBL" id="PDLM01000007">
    <property type="protein sequence ID" value="RDW72918.1"/>
    <property type="molecule type" value="Genomic_DNA"/>
</dbReference>
<evidence type="ECO:0000313" key="3">
    <source>
        <dbReference type="Proteomes" id="UP000256645"/>
    </source>
</evidence>
<gene>
    <name evidence="2" type="ORF">BP6252_06825</name>
</gene>
<comment type="caution">
    <text evidence="2">The sequence shown here is derived from an EMBL/GenBank/DDBJ whole genome shotgun (WGS) entry which is preliminary data.</text>
</comment>
<dbReference type="Gene3D" id="3.30.9.10">
    <property type="entry name" value="D-Amino Acid Oxidase, subunit A, domain 2"/>
    <property type="match status" value="1"/>
</dbReference>
<accession>A0A3D8RG57</accession>
<keyword evidence="3" id="KW-1185">Reference proteome</keyword>
<dbReference type="GO" id="GO:0005737">
    <property type="term" value="C:cytoplasm"/>
    <property type="evidence" value="ECO:0007669"/>
    <property type="project" value="TreeGrafter"/>
</dbReference>